<evidence type="ECO:0000256" key="1">
    <source>
        <dbReference type="SAM" id="Phobius"/>
    </source>
</evidence>
<keyword evidence="1" id="KW-0812">Transmembrane</keyword>
<keyword evidence="1" id="KW-0472">Membrane</keyword>
<proteinExistence type="predicted"/>
<dbReference type="EMBL" id="UINC01157219">
    <property type="protein sequence ID" value="SVD54080.1"/>
    <property type="molecule type" value="Genomic_DNA"/>
</dbReference>
<gene>
    <name evidence="2" type="ORF">METZ01_LOCUS406934</name>
</gene>
<feature type="transmembrane region" description="Helical" evidence="1">
    <location>
        <begin position="12"/>
        <end position="30"/>
    </location>
</feature>
<organism evidence="2">
    <name type="scientific">marine metagenome</name>
    <dbReference type="NCBI Taxonomy" id="408172"/>
    <lineage>
        <taxon>unclassified sequences</taxon>
        <taxon>metagenomes</taxon>
        <taxon>ecological metagenomes</taxon>
    </lineage>
</organism>
<evidence type="ECO:0000313" key="2">
    <source>
        <dbReference type="EMBL" id="SVD54080.1"/>
    </source>
</evidence>
<protein>
    <submittedName>
        <fullName evidence="2">Uncharacterized protein</fullName>
    </submittedName>
</protein>
<accession>A0A382W671</accession>
<dbReference type="AlphaFoldDB" id="A0A382W671"/>
<keyword evidence="1" id="KW-1133">Transmembrane helix</keyword>
<name>A0A382W671_9ZZZZ</name>
<reference evidence="2" key="1">
    <citation type="submission" date="2018-05" db="EMBL/GenBank/DDBJ databases">
        <authorList>
            <person name="Lanie J.A."/>
            <person name="Ng W.-L."/>
            <person name="Kazmierczak K.M."/>
            <person name="Andrzejewski T.M."/>
            <person name="Davidsen T.M."/>
            <person name="Wayne K.J."/>
            <person name="Tettelin H."/>
            <person name="Glass J.I."/>
            <person name="Rusch D."/>
            <person name="Podicherti R."/>
            <person name="Tsui H.-C.T."/>
            <person name="Winkler M.E."/>
        </authorList>
    </citation>
    <scope>NUCLEOTIDE SEQUENCE</scope>
</reference>
<sequence length="98" mass="11371">MKKIVLDIHIYLSLLCAGYMIIYGVSGIAFNHDVHPSERDGVEWEAVVEVPDADEDQVLAEAVRDRLDLVGWVPFWRLSHPEPDEFVFFVDRPAREYR</sequence>
<feature type="non-terminal residue" evidence="2">
    <location>
        <position position="98"/>
    </location>
</feature>